<keyword evidence="4 8" id="KW-0812">Transmembrane</keyword>
<feature type="transmembrane region" description="Helical" evidence="8">
    <location>
        <begin position="182"/>
        <end position="202"/>
    </location>
</feature>
<dbReference type="GO" id="GO:0012505">
    <property type="term" value="C:endomembrane system"/>
    <property type="evidence" value="ECO:0007669"/>
    <property type="project" value="UniProtKB-SubCell"/>
</dbReference>
<evidence type="ECO:0000313" key="10">
    <source>
        <dbReference type="Proteomes" id="UP000076154"/>
    </source>
</evidence>
<dbReference type="GO" id="GO:0016020">
    <property type="term" value="C:membrane"/>
    <property type="evidence" value="ECO:0007669"/>
    <property type="project" value="TreeGrafter"/>
</dbReference>
<evidence type="ECO:0000256" key="7">
    <source>
        <dbReference type="SAM" id="MobiDB-lite"/>
    </source>
</evidence>
<evidence type="ECO:0000256" key="8">
    <source>
        <dbReference type="SAM" id="Phobius"/>
    </source>
</evidence>
<keyword evidence="6 8" id="KW-0472">Membrane</keyword>
<feature type="transmembrane region" description="Helical" evidence="8">
    <location>
        <begin position="339"/>
        <end position="357"/>
    </location>
</feature>
<dbReference type="Proteomes" id="UP000076154">
    <property type="component" value="Unassembled WGS sequence"/>
</dbReference>
<dbReference type="InterPro" id="IPR036259">
    <property type="entry name" value="MFS_trans_sf"/>
</dbReference>
<evidence type="ECO:0000256" key="6">
    <source>
        <dbReference type="ARBA" id="ARBA00023136"/>
    </source>
</evidence>
<evidence type="ECO:0000256" key="4">
    <source>
        <dbReference type="ARBA" id="ARBA00022692"/>
    </source>
</evidence>
<feature type="transmembrane region" description="Helical" evidence="8">
    <location>
        <begin position="214"/>
        <end position="231"/>
    </location>
</feature>
<protein>
    <recommendedName>
        <fullName evidence="11">Bypass of stop codon protein 6</fullName>
    </recommendedName>
</protein>
<keyword evidence="5 8" id="KW-1133">Transmembrane helix</keyword>
<evidence type="ECO:0000313" key="9">
    <source>
        <dbReference type="EMBL" id="RDB28937.1"/>
    </source>
</evidence>
<dbReference type="PANTHER" id="PTHR23514">
    <property type="entry name" value="BYPASS OF STOP CODON PROTEIN 6"/>
    <property type="match status" value="1"/>
</dbReference>
<accession>A0A369K7X1</accession>
<name>A0A369K7X1_HYPMA</name>
<comment type="subcellular location">
    <subcellularLocation>
        <location evidence="1">Endomembrane system</location>
        <topology evidence="1">Multi-pass membrane protein</topology>
    </subcellularLocation>
</comment>
<feature type="region of interest" description="Disordered" evidence="7">
    <location>
        <begin position="127"/>
        <end position="166"/>
    </location>
</feature>
<proteinExistence type="inferred from homology"/>
<feature type="transmembrane region" description="Helical" evidence="8">
    <location>
        <begin position="279"/>
        <end position="296"/>
    </location>
</feature>
<evidence type="ECO:0000256" key="2">
    <source>
        <dbReference type="ARBA" id="ARBA00008335"/>
    </source>
</evidence>
<feature type="transmembrane region" description="Helical" evidence="8">
    <location>
        <begin position="613"/>
        <end position="634"/>
    </location>
</feature>
<gene>
    <name evidence="9" type="ORF">Hypma_015267</name>
</gene>
<dbReference type="AlphaFoldDB" id="A0A369K7X1"/>
<dbReference type="SUPFAM" id="SSF103473">
    <property type="entry name" value="MFS general substrate transporter"/>
    <property type="match status" value="1"/>
</dbReference>
<organism evidence="9 10">
    <name type="scientific">Hypsizygus marmoreus</name>
    <name type="common">White beech mushroom</name>
    <name type="synonym">Agaricus marmoreus</name>
    <dbReference type="NCBI Taxonomy" id="39966"/>
    <lineage>
        <taxon>Eukaryota</taxon>
        <taxon>Fungi</taxon>
        <taxon>Dikarya</taxon>
        <taxon>Basidiomycota</taxon>
        <taxon>Agaricomycotina</taxon>
        <taxon>Agaricomycetes</taxon>
        <taxon>Agaricomycetidae</taxon>
        <taxon>Agaricales</taxon>
        <taxon>Tricholomatineae</taxon>
        <taxon>Lyophyllaceae</taxon>
        <taxon>Hypsizygus</taxon>
    </lineage>
</organism>
<dbReference type="InterPro" id="IPR051788">
    <property type="entry name" value="MFS_Transporter"/>
</dbReference>
<evidence type="ECO:0008006" key="11">
    <source>
        <dbReference type="Google" id="ProtNLM"/>
    </source>
</evidence>
<sequence>MLLEATVRTSSCPVRTPFFFSISRPTKCDFHSTSPRYLLMSSLLRPVVLESCQATIRGRRRSSVYPLNAVPSLFSSTTSTQNDSAVSDDLGVPEHYSKIGSTSSISPLSTAHVSDYFTSTAVPRHNGTMPTSYPLEPPSPAETLVPSGPSSRKASLTNLSSSPNVSSHSNMERLKWRLASGFFAYFLCGWGDGVTGTVLPYFTAEFHLTSMTSSLLFAGSTCGFALGTVLVERVMNVLGRCSSLNTTSLIPYFPWISQRFSKKKCESAVVRYSATQARCLALLAGSIIHAFHFIMIGSKGGFIVTFMAYAVAAFSRALMTASLNVYFASGPPQSLGYSFGLWSFGGVVSPIVCQTIVSTGVPWFHFYFGSLVVSGINSAFLFYTFKPTVQELANERHEAAVESSKTVSPLSSPIEAQAVYPPATTSPNAPSQTNTLRLALSMFYQWAFSMFATIYCGSETTTQGFGLGERTQKRLGMSRRASGEALLLDALPGAILLLRECFGAPEKEVSLSTHVSTLVYRSLKGSLSFLDAFAALVMHLLIWFVNSNIENAFSSSVIGALYGPLFPAILSTANDLLPAEVHMISMTLISAFGSFGSALFPFIAGAISSQKGIHTLTYITVPLGVMLICLWSLFPSRLPTRNNID</sequence>
<reference evidence="9" key="1">
    <citation type="submission" date="2018-04" db="EMBL/GenBank/DDBJ databases">
        <title>Whole genome sequencing of Hypsizygus marmoreus.</title>
        <authorList>
            <person name="Choi I.-G."/>
            <person name="Min B."/>
            <person name="Kim J.-G."/>
            <person name="Kim S."/>
            <person name="Oh Y.-L."/>
            <person name="Kong W.-S."/>
            <person name="Park H."/>
            <person name="Jeong J."/>
            <person name="Song E.-S."/>
        </authorList>
    </citation>
    <scope>NUCLEOTIDE SEQUENCE [LARGE SCALE GENOMIC DNA]</scope>
    <source>
        <strain evidence="9">51987-8</strain>
    </source>
</reference>
<feature type="transmembrane region" description="Helical" evidence="8">
    <location>
        <begin position="302"/>
        <end position="327"/>
    </location>
</feature>
<feature type="transmembrane region" description="Helical" evidence="8">
    <location>
        <begin position="583"/>
        <end position="607"/>
    </location>
</feature>
<evidence type="ECO:0000256" key="3">
    <source>
        <dbReference type="ARBA" id="ARBA00022448"/>
    </source>
</evidence>
<feature type="transmembrane region" description="Helical" evidence="8">
    <location>
        <begin position="527"/>
        <end position="546"/>
    </location>
</feature>
<comment type="similarity">
    <text evidence="2">Belongs to the major facilitator superfamily.</text>
</comment>
<keyword evidence="10" id="KW-1185">Reference proteome</keyword>
<dbReference type="Gene3D" id="1.20.1250.20">
    <property type="entry name" value="MFS general substrate transporter like domains"/>
    <property type="match status" value="2"/>
</dbReference>
<keyword evidence="3" id="KW-0813">Transport</keyword>
<comment type="caution">
    <text evidence="9">The sequence shown here is derived from an EMBL/GenBank/DDBJ whole genome shotgun (WGS) entry which is preliminary data.</text>
</comment>
<feature type="compositionally biased region" description="Low complexity" evidence="7">
    <location>
        <begin position="155"/>
        <end position="166"/>
    </location>
</feature>
<feature type="transmembrane region" description="Helical" evidence="8">
    <location>
        <begin position="363"/>
        <end position="385"/>
    </location>
</feature>
<dbReference type="OrthoDB" id="413079at2759"/>
<feature type="transmembrane region" description="Helical" evidence="8">
    <location>
        <begin position="552"/>
        <end position="571"/>
    </location>
</feature>
<dbReference type="InParanoid" id="A0A369K7X1"/>
<evidence type="ECO:0000256" key="1">
    <source>
        <dbReference type="ARBA" id="ARBA00004127"/>
    </source>
</evidence>
<evidence type="ECO:0000256" key="5">
    <source>
        <dbReference type="ARBA" id="ARBA00022989"/>
    </source>
</evidence>
<dbReference type="PANTHER" id="PTHR23514:SF3">
    <property type="entry name" value="BYPASS OF STOP CODON PROTEIN 6"/>
    <property type="match status" value="1"/>
</dbReference>
<dbReference type="EMBL" id="LUEZ02000010">
    <property type="protein sequence ID" value="RDB28937.1"/>
    <property type="molecule type" value="Genomic_DNA"/>
</dbReference>